<comment type="caution">
    <text evidence="2">The sequence shown here is derived from an EMBL/GenBank/DDBJ whole genome shotgun (WGS) entry which is preliminary data.</text>
</comment>
<keyword evidence="3" id="KW-1185">Reference proteome</keyword>
<organism evidence="2 3">
    <name type="scientific">Flavobacterium akiainvivens</name>
    <dbReference type="NCBI Taxonomy" id="1202724"/>
    <lineage>
        <taxon>Bacteria</taxon>
        <taxon>Pseudomonadati</taxon>
        <taxon>Bacteroidota</taxon>
        <taxon>Flavobacteriia</taxon>
        <taxon>Flavobacteriales</taxon>
        <taxon>Flavobacteriaceae</taxon>
        <taxon>Flavobacterium</taxon>
    </lineage>
</organism>
<accession>A0A0M8MBS8</accession>
<gene>
    <name evidence="2" type="ORF">AM493_18770</name>
</gene>
<evidence type="ECO:0000313" key="3">
    <source>
        <dbReference type="Proteomes" id="UP000037755"/>
    </source>
</evidence>
<dbReference type="STRING" id="1202724.AM493_18770"/>
<evidence type="ECO:0000313" key="2">
    <source>
        <dbReference type="EMBL" id="KOS07873.1"/>
    </source>
</evidence>
<evidence type="ECO:0000256" key="1">
    <source>
        <dbReference type="SAM" id="SignalP"/>
    </source>
</evidence>
<protein>
    <recommendedName>
        <fullName evidence="4">DUF4168 domain-containing protein</fullName>
    </recommendedName>
</protein>
<reference evidence="2 3" key="1">
    <citation type="submission" date="2015-08" db="EMBL/GenBank/DDBJ databases">
        <title>Whole genome sequence of Flavobacterium akiainvivens IK-1T, from decaying Wikstroemia oahuensis, an endemic Hawaiian shrub.</title>
        <authorList>
            <person name="Wan X."/>
            <person name="Hou S."/>
            <person name="Saito J."/>
            <person name="Donachie S."/>
        </authorList>
    </citation>
    <scope>NUCLEOTIDE SEQUENCE [LARGE SCALE GENOMIC DNA]</scope>
    <source>
        <strain evidence="2 3">IK-1</strain>
    </source>
</reference>
<name>A0A0M8MBS8_9FLAO</name>
<feature type="signal peptide" evidence="1">
    <location>
        <begin position="1"/>
        <end position="20"/>
    </location>
</feature>
<dbReference type="Proteomes" id="UP000037755">
    <property type="component" value="Unassembled WGS sequence"/>
</dbReference>
<dbReference type="PATRIC" id="fig|1202724.3.peg.3897"/>
<dbReference type="OrthoDB" id="1359118at2"/>
<feature type="chain" id="PRO_5005818204" description="DUF4168 domain-containing protein" evidence="1">
    <location>
        <begin position="21"/>
        <end position="124"/>
    </location>
</feature>
<dbReference type="AlphaFoldDB" id="A0A0M8MBS8"/>
<keyword evidence="1" id="KW-0732">Signal</keyword>
<dbReference type="RefSeq" id="WP_054409590.1">
    <property type="nucleotide sequence ID" value="NZ_FOYA01000002.1"/>
</dbReference>
<sequence length="124" mass="13549">MKKIIALFIVMLGVSFTASAQKTAKPAVAAKPAAVADSKESKIQQAAVNDTKILNETVGGLTTAQMRDFKSLFEQKHRSLSDALTDERKSSIWQAIDAKIKATLTPEQLEKLNSKPEVLKKITH</sequence>
<evidence type="ECO:0008006" key="4">
    <source>
        <dbReference type="Google" id="ProtNLM"/>
    </source>
</evidence>
<proteinExistence type="predicted"/>
<dbReference type="EMBL" id="LIYD01000005">
    <property type="protein sequence ID" value="KOS07873.1"/>
    <property type="molecule type" value="Genomic_DNA"/>
</dbReference>